<dbReference type="Gene3D" id="2.30.30.140">
    <property type="match status" value="1"/>
</dbReference>
<keyword evidence="3" id="KW-0234">DNA repair</keyword>
<keyword evidence="2" id="KW-0227">DNA damage</keyword>
<organism evidence="6 7">
    <name type="scientific">Oldenlandia corymbosa var. corymbosa</name>
    <dbReference type="NCBI Taxonomy" id="529605"/>
    <lineage>
        <taxon>Eukaryota</taxon>
        <taxon>Viridiplantae</taxon>
        <taxon>Streptophyta</taxon>
        <taxon>Embryophyta</taxon>
        <taxon>Tracheophyta</taxon>
        <taxon>Spermatophyta</taxon>
        <taxon>Magnoliopsida</taxon>
        <taxon>eudicotyledons</taxon>
        <taxon>Gunneridae</taxon>
        <taxon>Pentapetalae</taxon>
        <taxon>asterids</taxon>
        <taxon>lamiids</taxon>
        <taxon>Gentianales</taxon>
        <taxon>Rubiaceae</taxon>
        <taxon>Rubioideae</taxon>
        <taxon>Spermacoceae</taxon>
        <taxon>Hedyotis-Oldenlandia complex</taxon>
        <taxon>Oldenlandia</taxon>
    </lineage>
</organism>
<dbReference type="GO" id="GO:0000785">
    <property type="term" value="C:chromatin"/>
    <property type="evidence" value="ECO:0007669"/>
    <property type="project" value="TreeGrafter"/>
</dbReference>
<evidence type="ECO:0000256" key="1">
    <source>
        <dbReference type="ARBA" id="ARBA00004123"/>
    </source>
</evidence>
<evidence type="ECO:0000313" key="6">
    <source>
        <dbReference type="EMBL" id="CAI9106463.1"/>
    </source>
</evidence>
<dbReference type="InterPro" id="IPR039776">
    <property type="entry name" value="Pds5"/>
</dbReference>
<dbReference type="GO" id="GO:0006281">
    <property type="term" value="P:DNA repair"/>
    <property type="evidence" value="ECO:0007669"/>
    <property type="project" value="UniProtKB-KW"/>
</dbReference>
<accession>A0AAV1DFJ2</accession>
<evidence type="ECO:0000256" key="2">
    <source>
        <dbReference type="ARBA" id="ARBA00022763"/>
    </source>
</evidence>
<dbReference type="Proteomes" id="UP001161247">
    <property type="component" value="Chromosome 5"/>
</dbReference>
<evidence type="ECO:0000256" key="5">
    <source>
        <dbReference type="SAM" id="MobiDB-lite"/>
    </source>
</evidence>
<evidence type="ECO:0000256" key="3">
    <source>
        <dbReference type="ARBA" id="ARBA00023204"/>
    </source>
</evidence>
<dbReference type="GO" id="GO:0007064">
    <property type="term" value="P:mitotic sister chromatid cohesion"/>
    <property type="evidence" value="ECO:0007669"/>
    <property type="project" value="InterPro"/>
</dbReference>
<dbReference type="GO" id="GO:0005634">
    <property type="term" value="C:nucleus"/>
    <property type="evidence" value="ECO:0007669"/>
    <property type="project" value="UniProtKB-SubCell"/>
</dbReference>
<comment type="subcellular location">
    <subcellularLocation>
        <location evidence="1">Nucleus</location>
    </subcellularLocation>
</comment>
<gene>
    <name evidence="6" type="ORF">OLC1_LOCUS14956</name>
</gene>
<name>A0AAV1DFJ2_OLDCO</name>
<reference evidence="6" key="1">
    <citation type="submission" date="2023-03" db="EMBL/GenBank/DDBJ databases">
        <authorList>
            <person name="Julca I."/>
        </authorList>
    </citation>
    <scope>NUCLEOTIDE SEQUENCE</scope>
</reference>
<dbReference type="PANTHER" id="PTHR12663">
    <property type="entry name" value="ANDROGEN INDUCED INHIBITOR OF PROLIFERATION AS3 / PDS5-RELATED"/>
    <property type="match status" value="1"/>
</dbReference>
<dbReference type="AlphaFoldDB" id="A0AAV1DFJ2"/>
<dbReference type="EMBL" id="OX459122">
    <property type="protein sequence ID" value="CAI9106463.1"/>
    <property type="molecule type" value="Genomic_DNA"/>
</dbReference>
<sequence length="287" mass="32690">MAYYAVGLPVLKVRKEVEISTSNVVLMLENGKFVESEKYNSSSSEKHQYVADGNEKNSEALGVSEHFKPMKILDGECIQPNPIQSKETLETKASREVVKVARRNTKSSLKIVDVKIVQSNASKIEGSGKEIHGASVLSHGGKASSEKGWKMKNSRNKKSLPKKKIKKNTMNAPSKKRSGTPSDSRKRRNTSIPKSNAKVFPVGFIRPRDDKEYREELISTVVRVWCPKDQRFYLGKVEAYDPTKQEHMVSYLDNDIEFLKLENELWLLHKARAEFLDLQEMWEKMLS</sequence>
<feature type="region of interest" description="Disordered" evidence="5">
    <location>
        <begin position="132"/>
        <end position="193"/>
    </location>
</feature>
<keyword evidence="4" id="KW-0539">Nucleus</keyword>
<protein>
    <submittedName>
        <fullName evidence="6">OLC1v1005624C1</fullName>
    </submittedName>
</protein>
<proteinExistence type="predicted"/>
<dbReference type="CDD" id="cd20404">
    <property type="entry name" value="Tudor_Agenet_AtEML-like"/>
    <property type="match status" value="1"/>
</dbReference>
<evidence type="ECO:0000256" key="4">
    <source>
        <dbReference type="ARBA" id="ARBA00023242"/>
    </source>
</evidence>
<evidence type="ECO:0000313" key="7">
    <source>
        <dbReference type="Proteomes" id="UP001161247"/>
    </source>
</evidence>
<keyword evidence="7" id="KW-1185">Reference proteome</keyword>
<dbReference type="PANTHER" id="PTHR12663:SF3">
    <property type="entry name" value="SISTER CHROMATID COHESION PROTEIN PDS5 HOMOLOG C"/>
    <property type="match status" value="1"/>
</dbReference>
<feature type="compositionally biased region" description="Basic residues" evidence="5">
    <location>
        <begin position="150"/>
        <end position="167"/>
    </location>
</feature>